<name>A0ABS8Y5X8_DATST</name>
<keyword evidence="3" id="KW-1185">Reference proteome</keyword>
<feature type="region of interest" description="Disordered" evidence="1">
    <location>
        <begin position="21"/>
        <end position="143"/>
    </location>
</feature>
<feature type="compositionally biased region" description="Basic and acidic residues" evidence="1">
    <location>
        <begin position="118"/>
        <end position="143"/>
    </location>
</feature>
<organism evidence="2 3">
    <name type="scientific">Datura stramonium</name>
    <name type="common">Jimsonweed</name>
    <name type="synonym">Common thornapple</name>
    <dbReference type="NCBI Taxonomy" id="4076"/>
    <lineage>
        <taxon>Eukaryota</taxon>
        <taxon>Viridiplantae</taxon>
        <taxon>Streptophyta</taxon>
        <taxon>Embryophyta</taxon>
        <taxon>Tracheophyta</taxon>
        <taxon>Spermatophyta</taxon>
        <taxon>Magnoliopsida</taxon>
        <taxon>eudicotyledons</taxon>
        <taxon>Gunneridae</taxon>
        <taxon>Pentapetalae</taxon>
        <taxon>asterids</taxon>
        <taxon>lamiids</taxon>
        <taxon>Solanales</taxon>
        <taxon>Solanaceae</taxon>
        <taxon>Solanoideae</taxon>
        <taxon>Datureae</taxon>
        <taxon>Datura</taxon>
    </lineage>
</organism>
<dbReference type="Proteomes" id="UP000823775">
    <property type="component" value="Unassembled WGS sequence"/>
</dbReference>
<feature type="compositionally biased region" description="Basic and acidic residues" evidence="1">
    <location>
        <begin position="30"/>
        <end position="64"/>
    </location>
</feature>
<dbReference type="EMBL" id="JACEIK010047241">
    <property type="protein sequence ID" value="MCE5167073.1"/>
    <property type="molecule type" value="Genomic_DNA"/>
</dbReference>
<feature type="non-terminal residue" evidence="2">
    <location>
        <position position="1"/>
    </location>
</feature>
<proteinExistence type="predicted"/>
<feature type="compositionally biased region" description="Basic residues" evidence="1">
    <location>
        <begin position="65"/>
        <end position="83"/>
    </location>
</feature>
<sequence length="143" mass="16876">VIERTNTVLEVVTHNKKTDMESITGRIHRDKNNNIEEKEDKEKDCGMDKQNEEPQEQEKEEIQGKNKKTRISKKKKKIPKKKDKLLFKTIATINYKRKNIQAGKDSQKENLAQENEEGDYHNRNDSDNRQEKISEEKQTAQTH</sequence>
<evidence type="ECO:0000256" key="1">
    <source>
        <dbReference type="SAM" id="MobiDB-lite"/>
    </source>
</evidence>
<evidence type="ECO:0000313" key="2">
    <source>
        <dbReference type="EMBL" id="MCE5167073.1"/>
    </source>
</evidence>
<reference evidence="2 3" key="1">
    <citation type="journal article" date="2021" name="BMC Genomics">
        <title>Datura genome reveals duplications of psychoactive alkaloid biosynthetic genes and high mutation rate following tissue culture.</title>
        <authorList>
            <person name="Rajewski A."/>
            <person name="Carter-House D."/>
            <person name="Stajich J."/>
            <person name="Litt A."/>
        </authorList>
    </citation>
    <scope>NUCLEOTIDE SEQUENCE [LARGE SCALE GENOMIC DNA]</scope>
    <source>
        <strain evidence="2">AR-01</strain>
    </source>
</reference>
<protein>
    <submittedName>
        <fullName evidence="2">Uncharacterized protein</fullName>
    </submittedName>
</protein>
<feature type="non-terminal residue" evidence="2">
    <location>
        <position position="143"/>
    </location>
</feature>
<evidence type="ECO:0000313" key="3">
    <source>
        <dbReference type="Proteomes" id="UP000823775"/>
    </source>
</evidence>
<comment type="caution">
    <text evidence="2">The sequence shown here is derived from an EMBL/GenBank/DDBJ whole genome shotgun (WGS) entry which is preliminary data.</text>
</comment>
<accession>A0ABS8Y5X8</accession>
<gene>
    <name evidence="2" type="ORF">HAX54_035924</name>
</gene>